<evidence type="ECO:0000256" key="5">
    <source>
        <dbReference type="ARBA" id="ARBA00012213"/>
    </source>
</evidence>
<dbReference type="InterPro" id="IPR036704">
    <property type="entry name" value="RraA/RraA-like_sf"/>
</dbReference>
<dbReference type="EC" id="4.1.3.17" evidence="5"/>
<gene>
    <name evidence="13" type="ORF">O4328_04505</name>
    <name evidence="14" type="ORF">Q5707_28685</name>
</gene>
<feature type="binding site" evidence="12">
    <location>
        <begin position="88"/>
        <end position="91"/>
    </location>
    <ligand>
        <name>substrate</name>
    </ligand>
</feature>
<dbReference type="AlphaFoldDB" id="A0AAX3Y9W7"/>
<comment type="similarity">
    <text evidence="3">Belongs to the class II aldolase/RraA-like family.</text>
</comment>
<comment type="function">
    <text evidence="8">Catalyzes the aldol cleavage of 4-hydroxy-4-methyl-2-oxoglutarate (HMG) into 2 molecules of pyruvate. Also contains a secondary oxaloacetate (OAA) decarboxylase activity due to the common pyruvate enolate transition state formed following C-C bond cleavage in the retro-aldol and decarboxylation reactions.</text>
</comment>
<reference evidence="13" key="1">
    <citation type="submission" date="2022-12" db="EMBL/GenBank/DDBJ databases">
        <authorList>
            <person name="Krivoruchko A.V."/>
            <person name="Elkin A."/>
        </authorList>
    </citation>
    <scope>NUCLEOTIDE SEQUENCE</scope>
    <source>
        <strain evidence="13">IEGM 249</strain>
    </source>
</reference>
<evidence type="ECO:0000313" key="16">
    <source>
        <dbReference type="Proteomes" id="UP001231166"/>
    </source>
</evidence>
<evidence type="ECO:0000256" key="2">
    <source>
        <dbReference type="ARBA" id="ARBA00001968"/>
    </source>
</evidence>
<keyword evidence="12" id="KW-0479">Metal-binding</keyword>
<evidence type="ECO:0000256" key="3">
    <source>
        <dbReference type="ARBA" id="ARBA00008621"/>
    </source>
</evidence>
<dbReference type="PANTHER" id="PTHR33254">
    <property type="entry name" value="4-HYDROXY-4-METHYL-2-OXOGLUTARATE ALDOLASE 3-RELATED"/>
    <property type="match status" value="1"/>
</dbReference>
<dbReference type="EMBL" id="CP130953">
    <property type="protein sequence ID" value="WLF45836.1"/>
    <property type="molecule type" value="Genomic_DNA"/>
</dbReference>
<keyword evidence="15" id="KW-1185">Reference proteome</keyword>
<comment type="cofactor">
    <cofactor evidence="2">
        <name>a divalent metal cation</name>
        <dbReference type="ChEBI" id="CHEBI:60240"/>
    </cofactor>
</comment>
<dbReference type="PANTHER" id="PTHR33254:SF16">
    <property type="entry name" value="BLR3842 PROTEIN"/>
    <property type="match status" value="1"/>
</dbReference>
<feature type="binding site" evidence="12">
    <location>
        <position position="110"/>
    </location>
    <ligand>
        <name>substrate</name>
    </ligand>
</feature>
<organism evidence="14 16">
    <name type="scientific">Rhodococcus opacus</name>
    <name type="common">Nocardia opaca</name>
    <dbReference type="NCBI Taxonomy" id="37919"/>
    <lineage>
        <taxon>Bacteria</taxon>
        <taxon>Bacillati</taxon>
        <taxon>Actinomycetota</taxon>
        <taxon>Actinomycetes</taxon>
        <taxon>Mycobacteriales</taxon>
        <taxon>Nocardiaceae</taxon>
        <taxon>Rhodococcus</taxon>
    </lineage>
</organism>
<evidence type="ECO:0000256" key="4">
    <source>
        <dbReference type="ARBA" id="ARBA00011233"/>
    </source>
</evidence>
<comment type="subunit">
    <text evidence="4">Homotrimer.</text>
</comment>
<keyword evidence="12" id="KW-0460">Magnesium</keyword>
<dbReference type="RefSeq" id="WP_054248017.1">
    <property type="nucleotide sequence ID" value="NZ_CP082160.1"/>
</dbReference>
<name>A0AAX3Y9W7_RHOOP</name>
<dbReference type="CDD" id="cd16841">
    <property type="entry name" value="RraA_family"/>
    <property type="match status" value="1"/>
</dbReference>
<accession>A0AAX3Y9W7</accession>
<evidence type="ECO:0000313" key="13">
    <source>
        <dbReference type="EMBL" id="MCZ4582958.1"/>
    </source>
</evidence>
<feature type="binding site" evidence="12">
    <location>
        <position position="111"/>
    </location>
    <ligand>
        <name>Mg(2+)</name>
        <dbReference type="ChEBI" id="CHEBI:18420"/>
    </ligand>
</feature>
<evidence type="ECO:0000256" key="1">
    <source>
        <dbReference type="ARBA" id="ARBA00001342"/>
    </source>
</evidence>
<evidence type="ECO:0000256" key="7">
    <source>
        <dbReference type="ARBA" id="ARBA00016549"/>
    </source>
</evidence>
<protein>
    <recommendedName>
        <fullName evidence="7">Putative 4-hydroxy-4-methyl-2-oxoglutarate aldolase</fullName>
        <ecNumber evidence="6">4.1.1.112</ecNumber>
        <ecNumber evidence="5">4.1.3.17</ecNumber>
    </recommendedName>
    <alternativeName>
        <fullName evidence="10">Oxaloacetate decarboxylase</fullName>
    </alternativeName>
    <alternativeName>
        <fullName evidence="9">RraA-like protein</fullName>
    </alternativeName>
</protein>
<dbReference type="Pfam" id="PF03737">
    <property type="entry name" value="RraA-like"/>
    <property type="match status" value="1"/>
</dbReference>
<dbReference type="GO" id="GO:0047443">
    <property type="term" value="F:4-hydroxy-4-methyl-2-oxoglutarate aldolase activity"/>
    <property type="evidence" value="ECO:0007669"/>
    <property type="project" value="UniProtKB-EC"/>
</dbReference>
<proteinExistence type="inferred from homology"/>
<comment type="catalytic activity">
    <reaction evidence="1">
        <text>4-hydroxy-4-methyl-2-oxoglutarate = 2 pyruvate</text>
        <dbReference type="Rhea" id="RHEA:22748"/>
        <dbReference type="ChEBI" id="CHEBI:15361"/>
        <dbReference type="ChEBI" id="CHEBI:58276"/>
        <dbReference type="EC" id="4.1.3.17"/>
    </reaction>
</comment>
<evidence type="ECO:0000256" key="12">
    <source>
        <dbReference type="PIRSR" id="PIRSR605493-1"/>
    </source>
</evidence>
<evidence type="ECO:0000256" key="9">
    <source>
        <dbReference type="ARBA" id="ARBA00030169"/>
    </source>
</evidence>
<dbReference type="GO" id="GO:0008948">
    <property type="term" value="F:oxaloacetate decarboxylase activity"/>
    <property type="evidence" value="ECO:0007669"/>
    <property type="project" value="UniProtKB-EC"/>
</dbReference>
<evidence type="ECO:0000256" key="11">
    <source>
        <dbReference type="ARBA" id="ARBA00047973"/>
    </source>
</evidence>
<comment type="catalytic activity">
    <reaction evidence="11">
        <text>oxaloacetate + H(+) = pyruvate + CO2</text>
        <dbReference type="Rhea" id="RHEA:15641"/>
        <dbReference type="ChEBI" id="CHEBI:15361"/>
        <dbReference type="ChEBI" id="CHEBI:15378"/>
        <dbReference type="ChEBI" id="CHEBI:16452"/>
        <dbReference type="ChEBI" id="CHEBI:16526"/>
        <dbReference type="EC" id="4.1.1.112"/>
    </reaction>
</comment>
<dbReference type="EC" id="4.1.1.112" evidence="6"/>
<dbReference type="EMBL" id="JAPWIS010000002">
    <property type="protein sequence ID" value="MCZ4582958.1"/>
    <property type="molecule type" value="Genomic_DNA"/>
</dbReference>
<dbReference type="Proteomes" id="UP001231166">
    <property type="component" value="Chromosome"/>
</dbReference>
<dbReference type="InterPro" id="IPR005493">
    <property type="entry name" value="RraA/RraA-like"/>
</dbReference>
<reference evidence="14" key="2">
    <citation type="submission" date="2023-07" db="EMBL/GenBank/DDBJ databases">
        <title>Genomic analysis of Rhodococcus opacus VOC-14 with glycol ethers degradation activity.</title>
        <authorList>
            <person name="Narkevich D.A."/>
            <person name="Hlushen A.M."/>
            <person name="Akhremchuk A.E."/>
            <person name="Sikolenko M.A."/>
            <person name="Valentovich L.N."/>
        </authorList>
    </citation>
    <scope>NUCLEOTIDE SEQUENCE</scope>
    <source>
        <strain evidence="14">VOC-14</strain>
    </source>
</reference>
<dbReference type="Gene3D" id="3.50.30.40">
    <property type="entry name" value="Ribonuclease E inhibitor RraA/RraA-like"/>
    <property type="match status" value="1"/>
</dbReference>
<dbReference type="SUPFAM" id="SSF89562">
    <property type="entry name" value="RraA-like"/>
    <property type="match status" value="1"/>
</dbReference>
<dbReference type="Proteomes" id="UP001066327">
    <property type="component" value="Unassembled WGS sequence"/>
</dbReference>
<dbReference type="NCBIfam" id="NF006731">
    <property type="entry name" value="PRK09262.1"/>
    <property type="match status" value="1"/>
</dbReference>
<evidence type="ECO:0000313" key="15">
    <source>
        <dbReference type="Proteomes" id="UP001066327"/>
    </source>
</evidence>
<dbReference type="GO" id="GO:0046872">
    <property type="term" value="F:metal ion binding"/>
    <property type="evidence" value="ECO:0007669"/>
    <property type="project" value="UniProtKB-KW"/>
</dbReference>
<comment type="cofactor">
    <cofactor evidence="12">
        <name>Mg(2+)</name>
        <dbReference type="ChEBI" id="CHEBI:18420"/>
    </cofactor>
</comment>
<sequence length="215" mass="22414">MSTRPTDEQLARLRELGAATIYEAQGQRGSIDAVIKPIDPSMKLAGPALTVDAGPADNLMLHAALQHARPGDILVADARGFLDAGAWGDVLTAAAQKAGIAGLVIHGAVRDAEEIIGMKFPLFAKGLSIRGTTKAYKGSIGQPVDIAGTTVHNGDIIVGDRDGLVVVYAGEVESALELAQAREDKETKFREQIAEGASTVELLGLAGTLSSYFPN</sequence>
<evidence type="ECO:0000256" key="6">
    <source>
        <dbReference type="ARBA" id="ARBA00012947"/>
    </source>
</evidence>
<evidence type="ECO:0000256" key="8">
    <source>
        <dbReference type="ARBA" id="ARBA00025046"/>
    </source>
</evidence>
<evidence type="ECO:0000313" key="14">
    <source>
        <dbReference type="EMBL" id="WLF45836.1"/>
    </source>
</evidence>
<evidence type="ECO:0000256" key="10">
    <source>
        <dbReference type="ARBA" id="ARBA00032305"/>
    </source>
</evidence>